<organism evidence="1 2">
    <name type="scientific">Somion occarium</name>
    <dbReference type="NCBI Taxonomy" id="3059160"/>
    <lineage>
        <taxon>Eukaryota</taxon>
        <taxon>Fungi</taxon>
        <taxon>Dikarya</taxon>
        <taxon>Basidiomycota</taxon>
        <taxon>Agaricomycotina</taxon>
        <taxon>Agaricomycetes</taxon>
        <taxon>Polyporales</taxon>
        <taxon>Cerrenaceae</taxon>
        <taxon>Somion</taxon>
    </lineage>
</organism>
<evidence type="ECO:0000313" key="1">
    <source>
        <dbReference type="EMBL" id="CAL1703202.1"/>
    </source>
</evidence>
<protein>
    <submittedName>
        <fullName evidence="1">Uncharacterized protein</fullName>
    </submittedName>
</protein>
<gene>
    <name evidence="1" type="ORF">GFSPODELE1_LOCUS4451</name>
</gene>
<dbReference type="EMBL" id="OZ037946">
    <property type="protein sequence ID" value="CAL1703202.1"/>
    <property type="molecule type" value="Genomic_DNA"/>
</dbReference>
<reference evidence="2" key="1">
    <citation type="submission" date="2024-04" db="EMBL/GenBank/DDBJ databases">
        <authorList>
            <person name="Shaw F."/>
            <person name="Minotto A."/>
        </authorList>
    </citation>
    <scope>NUCLEOTIDE SEQUENCE [LARGE SCALE GENOMIC DNA]</scope>
</reference>
<dbReference type="Proteomes" id="UP001497453">
    <property type="component" value="Chromosome 3"/>
</dbReference>
<keyword evidence="2" id="KW-1185">Reference proteome</keyword>
<accession>A0ABP1D5N2</accession>
<sequence>MFQAFDSDGELIPAKPLLDEGLEEWLLNGPDETNRVAKRTYEYIDGEFYLEHDTGLTTLYDDRFSQRTKADLIGLFDHLRADHLM</sequence>
<name>A0ABP1D5N2_9APHY</name>
<proteinExistence type="predicted"/>
<evidence type="ECO:0000313" key="2">
    <source>
        <dbReference type="Proteomes" id="UP001497453"/>
    </source>
</evidence>